<dbReference type="Proteomes" id="UP000789525">
    <property type="component" value="Unassembled WGS sequence"/>
</dbReference>
<feature type="non-terminal residue" evidence="1">
    <location>
        <position position="1"/>
    </location>
</feature>
<accession>A0ACA9MGX8</accession>
<proteinExistence type="predicted"/>
<keyword evidence="2" id="KW-1185">Reference proteome</keyword>
<sequence length="94" mass="10507">SKEKADSMDAVDSEGHNLPNGQSADDREPLEQSKSSKKRKREADDESGKELIDGVEKMSFKERSKAEKKARKAEKAAKKAKMLQTLEELNSQTL</sequence>
<comment type="caution">
    <text evidence="1">The sequence shown here is derived from an EMBL/GenBank/DDBJ whole genome shotgun (WGS) entry which is preliminary data.</text>
</comment>
<name>A0ACA9MGX8_9GLOM</name>
<reference evidence="1" key="1">
    <citation type="submission" date="2021-06" db="EMBL/GenBank/DDBJ databases">
        <authorList>
            <person name="Kallberg Y."/>
            <person name="Tangrot J."/>
            <person name="Rosling A."/>
        </authorList>
    </citation>
    <scope>NUCLEOTIDE SEQUENCE</scope>
    <source>
        <strain evidence="1">CL356</strain>
    </source>
</reference>
<evidence type="ECO:0000313" key="1">
    <source>
        <dbReference type="EMBL" id="CAG8589475.1"/>
    </source>
</evidence>
<evidence type="ECO:0000313" key="2">
    <source>
        <dbReference type="Proteomes" id="UP000789525"/>
    </source>
</evidence>
<gene>
    <name evidence="1" type="ORF">ACOLOM_LOCUS6264</name>
</gene>
<protein>
    <submittedName>
        <fullName evidence="1">16834_t:CDS:1</fullName>
    </submittedName>
</protein>
<dbReference type="EMBL" id="CAJVPT010012726">
    <property type="protein sequence ID" value="CAG8589475.1"/>
    <property type="molecule type" value="Genomic_DNA"/>
</dbReference>
<organism evidence="1 2">
    <name type="scientific">Acaulospora colombiana</name>
    <dbReference type="NCBI Taxonomy" id="27376"/>
    <lineage>
        <taxon>Eukaryota</taxon>
        <taxon>Fungi</taxon>
        <taxon>Fungi incertae sedis</taxon>
        <taxon>Mucoromycota</taxon>
        <taxon>Glomeromycotina</taxon>
        <taxon>Glomeromycetes</taxon>
        <taxon>Diversisporales</taxon>
        <taxon>Acaulosporaceae</taxon>
        <taxon>Acaulospora</taxon>
    </lineage>
</organism>